<dbReference type="InterPro" id="IPR036322">
    <property type="entry name" value="WD40_repeat_dom_sf"/>
</dbReference>
<dbReference type="PROSITE" id="PS00678">
    <property type="entry name" value="WD_REPEATS_1"/>
    <property type="match status" value="1"/>
</dbReference>
<dbReference type="InterPro" id="IPR015943">
    <property type="entry name" value="WD40/YVTN_repeat-like_dom_sf"/>
</dbReference>
<dbReference type="EMBL" id="CDMZ01000498">
    <property type="protein sequence ID" value="CEM15657.1"/>
    <property type="molecule type" value="Genomic_DNA"/>
</dbReference>
<accession>A0A0G4FNL5</accession>
<feature type="region of interest" description="Disordered" evidence="1">
    <location>
        <begin position="193"/>
        <end position="213"/>
    </location>
</feature>
<evidence type="ECO:0000256" key="1">
    <source>
        <dbReference type="SAM" id="MobiDB-lite"/>
    </source>
</evidence>
<organism evidence="2">
    <name type="scientific">Chromera velia CCMP2878</name>
    <dbReference type="NCBI Taxonomy" id="1169474"/>
    <lineage>
        <taxon>Eukaryota</taxon>
        <taxon>Sar</taxon>
        <taxon>Alveolata</taxon>
        <taxon>Colpodellida</taxon>
        <taxon>Chromeraceae</taxon>
        <taxon>Chromera</taxon>
    </lineage>
</organism>
<protein>
    <submittedName>
        <fullName evidence="2">Uncharacterized protein</fullName>
    </submittedName>
</protein>
<evidence type="ECO:0000313" key="2">
    <source>
        <dbReference type="EMBL" id="CEM15657.1"/>
    </source>
</evidence>
<proteinExistence type="predicted"/>
<dbReference type="Gene3D" id="2.130.10.10">
    <property type="entry name" value="YVTN repeat-like/Quinoprotein amine dehydrogenase"/>
    <property type="match status" value="1"/>
</dbReference>
<dbReference type="SUPFAM" id="SSF50978">
    <property type="entry name" value="WD40 repeat-like"/>
    <property type="match status" value="1"/>
</dbReference>
<dbReference type="AlphaFoldDB" id="A0A0G4FNL5"/>
<feature type="compositionally biased region" description="Low complexity" evidence="1">
    <location>
        <begin position="194"/>
        <end position="203"/>
    </location>
</feature>
<feature type="region of interest" description="Disordered" evidence="1">
    <location>
        <begin position="331"/>
        <end position="353"/>
    </location>
</feature>
<reference evidence="2" key="1">
    <citation type="submission" date="2014-11" db="EMBL/GenBank/DDBJ databases">
        <authorList>
            <person name="Otto D Thomas"/>
            <person name="Naeem Raeece"/>
        </authorList>
    </citation>
    <scope>NUCLEOTIDE SEQUENCE</scope>
</reference>
<gene>
    <name evidence="2" type="ORF">Cvel_17885</name>
</gene>
<feature type="region of interest" description="Disordered" evidence="1">
    <location>
        <begin position="1"/>
        <end position="84"/>
    </location>
</feature>
<dbReference type="InterPro" id="IPR019775">
    <property type="entry name" value="WD40_repeat_CS"/>
</dbReference>
<name>A0A0G4FNL5_9ALVE</name>
<sequence length="353" mass="36529">MKADDGLSPSQTAPHHDPPVPHAEGPAVAGNPLPPVDGTQMAQPIQGAAGVQGEVGGSTPSPGELLGALSPVSHTPVQPLKSAGSKKQVKVTAMSFGNFLVGSGGEEFVVLCVGTSDGSVVVFDKDFSCVSSASSSQTAPSTLPSLQKRWSVESHGGRSVADLLTVDPFRVISCSPDCTVRVWDVRNGTPFSWTKQGKQTQGTKKAKSSEHRTDKLTAASVSWTTLCLLPRLSGGTVVLGGSTTGQIFSLCLQTGETMQIYGTARSAITALLAPNDEMPIDLVVGTQGGDVVTLKAQWGHAGRRESHFGGDPQGTCDQLCISLRPRNLSAGAGRQLGAPSAASNPLRRISRSL</sequence>
<dbReference type="VEuPathDB" id="CryptoDB:Cvel_17885"/>